<dbReference type="Proteomes" id="UP000076852">
    <property type="component" value="Chromosome 2"/>
</dbReference>
<keyword evidence="1" id="KW-0732">Signal</keyword>
<dbReference type="OrthoDB" id="274297at2"/>
<feature type="chain" id="PRO_5007813869" description="Caspase family p20 domain-containing protein" evidence="1">
    <location>
        <begin position="25"/>
        <end position="481"/>
    </location>
</feature>
<dbReference type="Gene3D" id="3.40.50.1460">
    <property type="match status" value="1"/>
</dbReference>
<evidence type="ECO:0000256" key="1">
    <source>
        <dbReference type="SAM" id="SignalP"/>
    </source>
</evidence>
<dbReference type="AlphaFoldDB" id="A0A160FQH3"/>
<gene>
    <name evidence="2" type="ORF">AYM40_20910</name>
</gene>
<feature type="signal peptide" evidence="1">
    <location>
        <begin position="1"/>
        <end position="24"/>
    </location>
</feature>
<dbReference type="EMBL" id="CP014579">
    <property type="protein sequence ID" value="ANB74914.1"/>
    <property type="molecule type" value="Genomic_DNA"/>
</dbReference>
<keyword evidence="3" id="KW-1185">Reference proteome</keyword>
<dbReference type="KEGG" id="buz:AYM40_20910"/>
<accession>A0A160FQH3</accession>
<dbReference type="RefSeq" id="WP_063498216.1">
    <property type="nucleotide sequence ID" value="NZ_CP014579.1"/>
</dbReference>
<evidence type="ECO:0000313" key="2">
    <source>
        <dbReference type="EMBL" id="ANB74914.1"/>
    </source>
</evidence>
<organism evidence="2 3">
    <name type="scientific">Paraburkholderia phytofirmans OLGA172</name>
    <dbReference type="NCBI Taxonomy" id="1417228"/>
    <lineage>
        <taxon>Bacteria</taxon>
        <taxon>Pseudomonadati</taxon>
        <taxon>Pseudomonadota</taxon>
        <taxon>Betaproteobacteria</taxon>
        <taxon>Burkholderiales</taxon>
        <taxon>Burkholderiaceae</taxon>
        <taxon>Paraburkholderia</taxon>
    </lineage>
</organism>
<dbReference type="STRING" id="1804984.AYM40_20910"/>
<proteinExistence type="predicted"/>
<sequence>MICRIVFAALTLMVMFAQGPSAWAQETYQVFFLSAGSSNYFQPTRAGQHGFEKLSGANSSARLVSQILLAHGAVAGITLVSTSDRYLTRADFYGALTAVSAQIKVRHPVKPLLVVYFAGHGLSEGVAWNHFSVPGNFIYGSPMERLDVEELAKHTIYAGELVDALESLKIPFVLLLDTCYDGKAQSFESPVLTNQATQSLASVAAILRFQNEYHIPNPVIFSAEPGTKVPLAPDPTSPKTDSLGPIARRMYLINEEMKTADSKLLTLAGFVSRLTSAQLDSQTRPPVTHATGLDNRSVLLGQAVGNSSHGQEDRQATGTTATFCCAPESSTPPQGAAKQGHRMSGSLKFEGSAGEFISGGRKIDLTRATPWVTVTEPDAQSLEITFVGKDGWELDIAAPSHETLATKTYQRAQRYPFQEESRAGISLSGASHSCNEVDGKFTVDQLSRDANGTITNLDVSFEQRCLGSQQFLRGVVQLHAP</sequence>
<reference evidence="2 3" key="1">
    <citation type="journal article" date="2016" name="Gene">
        <title>PacBio SMRT assembly of a complex multi-replicon genome reveals chlorocatechol degradative operon in a region of genome plasticity.</title>
        <authorList>
            <person name="Ricker N."/>
            <person name="Shen S.Y."/>
            <person name="Goordial J."/>
            <person name="Jin S."/>
            <person name="Fulthorpe R.R."/>
        </authorList>
    </citation>
    <scope>NUCLEOTIDE SEQUENCE [LARGE SCALE GENOMIC DNA]</scope>
    <source>
        <strain evidence="2 3">OLGA172</strain>
    </source>
</reference>
<protein>
    <recommendedName>
        <fullName evidence="4">Caspase family p20 domain-containing protein</fullName>
    </recommendedName>
</protein>
<evidence type="ECO:0008006" key="4">
    <source>
        <dbReference type="Google" id="ProtNLM"/>
    </source>
</evidence>
<name>A0A160FQH3_9BURK</name>
<evidence type="ECO:0000313" key="3">
    <source>
        <dbReference type="Proteomes" id="UP000076852"/>
    </source>
</evidence>